<dbReference type="AlphaFoldDB" id="A0A178UAC7"/>
<gene>
    <name evidence="3" type="ordered locus">AXX17_At5g04650</name>
</gene>
<dbReference type="PANTHER" id="PTHR47357">
    <property type="entry name" value="COP1-INTERACTIVE PROTEIN 1"/>
    <property type="match status" value="1"/>
</dbReference>
<protein>
    <submittedName>
        <fullName evidence="3">Uncharacterized protein</fullName>
    </submittedName>
</protein>
<evidence type="ECO:0000256" key="2">
    <source>
        <dbReference type="SAM" id="MobiDB-lite"/>
    </source>
</evidence>
<feature type="coiled-coil region" evidence="1">
    <location>
        <begin position="232"/>
        <end position="402"/>
    </location>
</feature>
<evidence type="ECO:0000313" key="4">
    <source>
        <dbReference type="Proteomes" id="UP000078284"/>
    </source>
</evidence>
<organism evidence="3 4">
    <name type="scientific">Arabidopsis thaliana</name>
    <name type="common">Mouse-ear cress</name>
    <dbReference type="NCBI Taxonomy" id="3702"/>
    <lineage>
        <taxon>Eukaryota</taxon>
        <taxon>Viridiplantae</taxon>
        <taxon>Streptophyta</taxon>
        <taxon>Embryophyta</taxon>
        <taxon>Tracheophyta</taxon>
        <taxon>Spermatophyta</taxon>
        <taxon>Magnoliopsida</taxon>
        <taxon>eudicotyledons</taxon>
        <taxon>Gunneridae</taxon>
        <taxon>Pentapetalae</taxon>
        <taxon>rosids</taxon>
        <taxon>malvids</taxon>
        <taxon>Brassicales</taxon>
        <taxon>Brassicaceae</taxon>
        <taxon>Camelineae</taxon>
        <taxon>Arabidopsis</taxon>
    </lineage>
</organism>
<keyword evidence="1" id="KW-0175">Coiled coil</keyword>
<evidence type="ECO:0000313" key="3">
    <source>
        <dbReference type="EMBL" id="OAO90630.1"/>
    </source>
</evidence>
<sequence>MDFTTVEVPDEWPHNSNSFVDISTVSDHNGSSPPVTPKSDTVASNFDQGSSDVSGNHDSNSSYSDLDSDTEAFYSSFNHHLVSPGSMDSHDLSPEKQMSYEELMKKYVQCEEELRTTSLKLQEFEQEIEKLKETEKKESVVLFGEYLRGEREIAQGEIAIRDIAIETERKRVLEVQRQVVDLETELSDLSFKFEHLVNEHEVSRDCLDVSFSEISKLREMLCDCQQNFSIEKTKLVDQIKHSEAEKMEMQRKEVELQAEISALKTDLATRGEHIEALNKDFDKHKLRYDMLMAEKDGVCAEVDNLKAEMRSRDIQIQQMEEQLNQLVYKQTELVSESGNAKNTVEELKAVVKELEIEVELQSKAKKTVEELRATVWEMEKHAELQRNAISQGEEEKREAIRQLCFSLDHYKSGYKQLLWYLSGNNQQHQTTMVV</sequence>
<dbReference type="ExpressionAtlas" id="A0A178UAC7">
    <property type="expression patterns" value="baseline and differential"/>
</dbReference>
<dbReference type="EMBL" id="LUHQ01000005">
    <property type="protein sequence ID" value="OAO90630.1"/>
    <property type="molecule type" value="Genomic_DNA"/>
</dbReference>
<feature type="coiled-coil region" evidence="1">
    <location>
        <begin position="100"/>
        <end position="141"/>
    </location>
</feature>
<accession>A0A178UAC7</accession>
<dbReference type="Proteomes" id="UP000078284">
    <property type="component" value="Chromosome 5"/>
</dbReference>
<evidence type="ECO:0000256" key="1">
    <source>
        <dbReference type="SAM" id="Coils"/>
    </source>
</evidence>
<feature type="compositionally biased region" description="Polar residues" evidence="2">
    <location>
        <begin position="14"/>
        <end position="57"/>
    </location>
</feature>
<reference evidence="4" key="1">
    <citation type="journal article" date="2016" name="Proc. Natl. Acad. Sci. U.S.A.">
        <title>Chromosome-level assembly of Arabidopsis thaliana Ler reveals the extent of translocation and inversion polymorphisms.</title>
        <authorList>
            <person name="Zapata L."/>
            <person name="Ding J."/>
            <person name="Willing E.M."/>
            <person name="Hartwig B."/>
            <person name="Bezdan D."/>
            <person name="Jiao W.B."/>
            <person name="Patel V."/>
            <person name="Velikkakam James G."/>
            <person name="Koornneef M."/>
            <person name="Ossowski S."/>
            <person name="Schneeberger K."/>
        </authorList>
    </citation>
    <scope>NUCLEOTIDE SEQUENCE [LARGE SCALE GENOMIC DNA]</scope>
    <source>
        <strain evidence="4">cv. Landsberg erecta</strain>
    </source>
</reference>
<comment type="caution">
    <text evidence="3">The sequence shown here is derived from an EMBL/GenBank/DDBJ whole genome shotgun (WGS) entry which is preliminary data.</text>
</comment>
<name>A0A178UAC7_ARATH</name>
<dbReference type="PANTHER" id="PTHR47357:SF1">
    <property type="entry name" value="SPINDLE POLE BODY COMPONENT 110"/>
    <property type="match status" value="1"/>
</dbReference>
<feature type="region of interest" description="Disordered" evidence="2">
    <location>
        <begin position="1"/>
        <end position="65"/>
    </location>
</feature>
<proteinExistence type="predicted"/>